<feature type="transmembrane region" description="Helical" evidence="1">
    <location>
        <begin position="48"/>
        <end position="71"/>
    </location>
</feature>
<dbReference type="AlphaFoldDB" id="A0A3N1MBM8"/>
<organism evidence="3 4">
    <name type="scientific">Stella humosa</name>
    <dbReference type="NCBI Taxonomy" id="94"/>
    <lineage>
        <taxon>Bacteria</taxon>
        <taxon>Pseudomonadati</taxon>
        <taxon>Pseudomonadota</taxon>
        <taxon>Alphaproteobacteria</taxon>
        <taxon>Rhodospirillales</taxon>
        <taxon>Stellaceae</taxon>
        <taxon>Stella</taxon>
    </lineage>
</organism>
<evidence type="ECO:0000259" key="2">
    <source>
        <dbReference type="Pfam" id="PF05425"/>
    </source>
</evidence>
<sequence>MGTVGTLVALHAVSACVWLGGMVFAHYCLRPAARAFDPPIRLPFMADVLGRFFRFVWGAILLLVISGYGILSVQGFGSFGVHVHLMQASGIVMMLLFAHLWFAPRRRLERAVANKDWPAAARSLDQIRVIVTINMWLGTFTVLIGAGGRWL</sequence>
<feature type="transmembrane region" description="Helical" evidence="1">
    <location>
        <begin position="83"/>
        <end position="102"/>
    </location>
</feature>
<feature type="domain" description="Copper resistance protein D" evidence="2">
    <location>
        <begin position="47"/>
        <end position="146"/>
    </location>
</feature>
<accession>A0A3N1MBM8</accession>
<feature type="transmembrane region" description="Helical" evidence="1">
    <location>
        <begin position="6"/>
        <end position="27"/>
    </location>
</feature>
<name>A0A3N1MBM8_9PROT</name>
<protein>
    <submittedName>
        <fullName evidence="3">Putative membrane protein</fullName>
    </submittedName>
</protein>
<dbReference type="Proteomes" id="UP000278222">
    <property type="component" value="Unassembled WGS sequence"/>
</dbReference>
<keyword evidence="1" id="KW-0812">Transmembrane</keyword>
<evidence type="ECO:0000313" key="3">
    <source>
        <dbReference type="EMBL" id="ROQ00107.1"/>
    </source>
</evidence>
<keyword evidence="4" id="KW-1185">Reference proteome</keyword>
<dbReference type="GO" id="GO:0016020">
    <property type="term" value="C:membrane"/>
    <property type="evidence" value="ECO:0007669"/>
    <property type="project" value="InterPro"/>
</dbReference>
<dbReference type="RefSeq" id="WP_123689423.1">
    <property type="nucleotide sequence ID" value="NZ_AP019700.1"/>
</dbReference>
<proteinExistence type="predicted"/>
<keyword evidence="1" id="KW-1133">Transmembrane helix</keyword>
<dbReference type="OrthoDB" id="8419862at2"/>
<comment type="caution">
    <text evidence="3">The sequence shown here is derived from an EMBL/GenBank/DDBJ whole genome shotgun (WGS) entry which is preliminary data.</text>
</comment>
<gene>
    <name evidence="3" type="ORF">EDC65_1903</name>
</gene>
<reference evidence="3 4" key="1">
    <citation type="submission" date="2018-11" db="EMBL/GenBank/DDBJ databases">
        <title>Genomic Encyclopedia of Type Strains, Phase IV (KMG-IV): sequencing the most valuable type-strain genomes for metagenomic binning, comparative biology and taxonomic classification.</title>
        <authorList>
            <person name="Goeker M."/>
        </authorList>
    </citation>
    <scope>NUCLEOTIDE SEQUENCE [LARGE SCALE GENOMIC DNA]</scope>
    <source>
        <strain evidence="3 4">DSM 5900</strain>
    </source>
</reference>
<dbReference type="Pfam" id="PF05425">
    <property type="entry name" value="CopD"/>
    <property type="match status" value="1"/>
</dbReference>
<feature type="transmembrane region" description="Helical" evidence="1">
    <location>
        <begin position="129"/>
        <end position="148"/>
    </location>
</feature>
<dbReference type="EMBL" id="RJKX01000013">
    <property type="protein sequence ID" value="ROQ00107.1"/>
    <property type="molecule type" value="Genomic_DNA"/>
</dbReference>
<dbReference type="InterPro" id="IPR008457">
    <property type="entry name" value="Cu-R_CopD_dom"/>
</dbReference>
<keyword evidence="1" id="KW-0472">Membrane</keyword>
<evidence type="ECO:0000256" key="1">
    <source>
        <dbReference type="SAM" id="Phobius"/>
    </source>
</evidence>
<evidence type="ECO:0000313" key="4">
    <source>
        <dbReference type="Proteomes" id="UP000278222"/>
    </source>
</evidence>